<name>A0A3N9WKS8_9ACTN</name>
<evidence type="ECO:0008006" key="5">
    <source>
        <dbReference type="Google" id="ProtNLM"/>
    </source>
</evidence>
<dbReference type="Proteomes" id="UP000282312">
    <property type="component" value="Unassembled WGS sequence"/>
</dbReference>
<protein>
    <recommendedName>
        <fullName evidence="5">DUF3592 domain-containing protein</fullName>
    </recommendedName>
</protein>
<evidence type="ECO:0000313" key="3">
    <source>
        <dbReference type="EMBL" id="RQW95592.1"/>
    </source>
</evidence>
<reference evidence="3 4" key="1">
    <citation type="submission" date="2018-05" db="EMBL/GenBank/DDBJ databases">
        <title>Micromonospora from Atacama Desert.</title>
        <authorList>
            <person name="Carro L."/>
            <person name="Goodfellow M."/>
            <person name="Klenk H.-P."/>
        </authorList>
    </citation>
    <scope>NUCLEOTIDE SEQUENCE [LARGE SCALE GENOMIC DNA]</scope>
    <source>
        <strain evidence="3 4">LB39</strain>
    </source>
</reference>
<evidence type="ECO:0000313" key="4">
    <source>
        <dbReference type="Proteomes" id="UP000282312"/>
    </source>
</evidence>
<feature type="signal peptide" evidence="2">
    <location>
        <begin position="1"/>
        <end position="21"/>
    </location>
</feature>
<gene>
    <name evidence="3" type="ORF">DLJ59_32595</name>
</gene>
<keyword evidence="1" id="KW-0812">Transmembrane</keyword>
<comment type="caution">
    <text evidence="3">The sequence shown here is derived from an EMBL/GenBank/DDBJ whole genome shotgun (WGS) entry which is preliminary data.</text>
</comment>
<feature type="transmembrane region" description="Helical" evidence="1">
    <location>
        <begin position="98"/>
        <end position="120"/>
    </location>
</feature>
<sequence>MALIAVLAMLFLVAASSVAGAFWFRNGTYSDGQVVSGLALDVVPGRQGEAKVEYFVDATRYEAWVYCGTSCPNEGDRMEVEYSAGDPTEVVRNRTRPYSALAVGALSLTALGIVACVVLLRRDMVAQRR</sequence>
<evidence type="ECO:0000256" key="1">
    <source>
        <dbReference type="SAM" id="Phobius"/>
    </source>
</evidence>
<feature type="chain" id="PRO_5017921769" description="DUF3592 domain-containing protein" evidence="2">
    <location>
        <begin position="22"/>
        <end position="129"/>
    </location>
</feature>
<keyword evidence="2" id="KW-0732">Signal</keyword>
<evidence type="ECO:0000256" key="2">
    <source>
        <dbReference type="SAM" id="SignalP"/>
    </source>
</evidence>
<proteinExistence type="predicted"/>
<accession>A0A3N9WKS8</accession>
<dbReference type="EMBL" id="QGSZ01000356">
    <property type="protein sequence ID" value="RQW95592.1"/>
    <property type="molecule type" value="Genomic_DNA"/>
</dbReference>
<keyword evidence="1" id="KW-0472">Membrane</keyword>
<keyword evidence="1" id="KW-1133">Transmembrane helix</keyword>
<dbReference type="AlphaFoldDB" id="A0A3N9WKS8"/>
<keyword evidence="4" id="KW-1185">Reference proteome</keyword>
<organism evidence="3 4">
    <name type="scientific">Micromonospora inaquosa</name>
    <dbReference type="NCBI Taxonomy" id="2203716"/>
    <lineage>
        <taxon>Bacteria</taxon>
        <taxon>Bacillati</taxon>
        <taxon>Actinomycetota</taxon>
        <taxon>Actinomycetes</taxon>
        <taxon>Micromonosporales</taxon>
        <taxon>Micromonosporaceae</taxon>
        <taxon>Micromonospora</taxon>
    </lineage>
</organism>